<feature type="region of interest" description="Disordered" evidence="8">
    <location>
        <begin position="429"/>
        <end position="455"/>
    </location>
</feature>
<feature type="transmembrane region" description="Helical" evidence="9">
    <location>
        <begin position="119"/>
        <end position="142"/>
    </location>
</feature>
<feature type="transmembrane region" description="Helical" evidence="9">
    <location>
        <begin position="300"/>
        <end position="333"/>
    </location>
</feature>
<name>D1BBZ0_SANKS</name>
<feature type="transmembrane region" description="Helical" evidence="9">
    <location>
        <begin position="62"/>
        <end position="80"/>
    </location>
</feature>
<feature type="transmembrane region" description="Helical" evidence="9">
    <location>
        <begin position="203"/>
        <end position="222"/>
    </location>
</feature>
<dbReference type="AlphaFoldDB" id="D1BBZ0"/>
<dbReference type="PANTHER" id="PTHR21716:SF53">
    <property type="entry name" value="PERMEASE PERM-RELATED"/>
    <property type="match status" value="1"/>
</dbReference>
<sequence>MSDTGGTAPQDSGRDDQPTSTTDEAAHAVRVSSTTLASATAAKPRDADSAVVTPAVQAAASWSWRFLAIAAALAVAFSLVAYLKVVIIPVAVALLLTVLLQPVAAFLRRRARFSPMLAAATSVVLLIAAITLLVVVAGRSIVSGISDLSDKAVEGFQQALTWLAEGPLHIDNESLSEYLDSGLDALQENSSALLSGALSVTTTVGQVLAGSIIALFCTLFFLKDGRSIWGWLVGLLPRSTRERTHQAGRRGFVTLASYARTQILVAFIDSIGIGLGAAIIGVPLALPLGVLVFVGSFIPFVGAIVTGAMAVLVALVALGPVQALIMLAVVLLVQQIEGNVLQPWLMGHAVSLHPVAVLLVVTTGTLTAGIVGALFAVPIAAVLNTVFLYFHGHDKFPELGFDDHVEVRPAGRRSVMVMSAEKLASAGILKKGPGASRSAGTDAAPDATEGPRDDH</sequence>
<feature type="transmembrane region" description="Helical" evidence="9">
    <location>
        <begin position="86"/>
        <end position="107"/>
    </location>
</feature>
<keyword evidence="7 9" id="KW-0472">Membrane</keyword>
<evidence type="ECO:0000256" key="9">
    <source>
        <dbReference type="SAM" id="Phobius"/>
    </source>
</evidence>
<evidence type="ECO:0000313" key="11">
    <source>
        <dbReference type="Proteomes" id="UP000000322"/>
    </source>
</evidence>
<feature type="transmembrane region" description="Helical" evidence="9">
    <location>
        <begin position="263"/>
        <end position="294"/>
    </location>
</feature>
<dbReference type="eggNOG" id="COG0628">
    <property type="taxonomic scope" value="Bacteria"/>
</dbReference>
<dbReference type="EMBL" id="CP001819">
    <property type="protein sequence ID" value="ACZ20770.1"/>
    <property type="molecule type" value="Genomic_DNA"/>
</dbReference>
<comment type="similarity">
    <text evidence="2">Belongs to the autoinducer-2 exporter (AI-2E) (TC 2.A.86) family.</text>
</comment>
<dbReference type="GO" id="GO:0005886">
    <property type="term" value="C:plasma membrane"/>
    <property type="evidence" value="ECO:0007669"/>
    <property type="project" value="UniProtKB-SubCell"/>
</dbReference>
<dbReference type="OrthoDB" id="9784366at2"/>
<dbReference type="HOGENOM" id="CLU_031275_3_2_11"/>
<evidence type="ECO:0000256" key="3">
    <source>
        <dbReference type="ARBA" id="ARBA00022448"/>
    </source>
</evidence>
<evidence type="ECO:0000256" key="7">
    <source>
        <dbReference type="ARBA" id="ARBA00023136"/>
    </source>
</evidence>
<comment type="subcellular location">
    <subcellularLocation>
        <location evidence="1">Cell membrane</location>
        <topology evidence="1">Multi-pass membrane protein</topology>
    </subcellularLocation>
</comment>
<keyword evidence="4" id="KW-1003">Cell membrane</keyword>
<feature type="transmembrane region" description="Helical" evidence="9">
    <location>
        <begin position="345"/>
        <end position="364"/>
    </location>
</feature>
<evidence type="ECO:0000256" key="2">
    <source>
        <dbReference type="ARBA" id="ARBA00009773"/>
    </source>
</evidence>
<dbReference type="Proteomes" id="UP000000322">
    <property type="component" value="Chromosome"/>
</dbReference>
<evidence type="ECO:0000313" key="10">
    <source>
        <dbReference type="EMBL" id="ACZ20770.1"/>
    </source>
</evidence>
<dbReference type="GO" id="GO:0055085">
    <property type="term" value="P:transmembrane transport"/>
    <property type="evidence" value="ECO:0007669"/>
    <property type="project" value="TreeGrafter"/>
</dbReference>
<feature type="region of interest" description="Disordered" evidence="8">
    <location>
        <begin position="1"/>
        <end position="26"/>
    </location>
</feature>
<dbReference type="Pfam" id="PF01594">
    <property type="entry name" value="AI-2E_transport"/>
    <property type="match status" value="1"/>
</dbReference>
<proteinExistence type="inferred from homology"/>
<keyword evidence="3" id="KW-0813">Transport</keyword>
<dbReference type="STRING" id="446469.Sked_08190"/>
<dbReference type="PANTHER" id="PTHR21716">
    <property type="entry name" value="TRANSMEMBRANE PROTEIN"/>
    <property type="match status" value="1"/>
</dbReference>
<reference evidence="10 11" key="1">
    <citation type="journal article" date="2009" name="Stand. Genomic Sci.">
        <title>Complete genome sequence of Sanguibacter keddieii type strain (ST-74).</title>
        <authorList>
            <person name="Ivanova N."/>
            <person name="Sikorski J."/>
            <person name="Sims D."/>
            <person name="Brettin T."/>
            <person name="Detter J.C."/>
            <person name="Han C."/>
            <person name="Lapidus A."/>
            <person name="Copeland A."/>
            <person name="Glavina Del Rio T."/>
            <person name="Nolan M."/>
            <person name="Chen F."/>
            <person name="Lucas S."/>
            <person name="Tice H."/>
            <person name="Cheng J.F."/>
            <person name="Bruce D."/>
            <person name="Goodwin L."/>
            <person name="Pitluck S."/>
            <person name="Pati A."/>
            <person name="Mavromatis K."/>
            <person name="Chen A."/>
            <person name="Palaniappan K."/>
            <person name="D'haeseleer P."/>
            <person name="Chain P."/>
            <person name="Bristow J."/>
            <person name="Eisen J.A."/>
            <person name="Markowitz V."/>
            <person name="Hugenholtz P."/>
            <person name="Goker M."/>
            <person name="Pukall R."/>
            <person name="Klenk H.P."/>
            <person name="Kyrpides N.C."/>
        </authorList>
    </citation>
    <scope>NUCLEOTIDE SEQUENCE [LARGE SCALE GENOMIC DNA]</scope>
    <source>
        <strain evidence="11">ATCC 51767 / DSM 10542 / NCFB 3025 / ST-74</strain>
    </source>
</reference>
<evidence type="ECO:0000256" key="1">
    <source>
        <dbReference type="ARBA" id="ARBA00004651"/>
    </source>
</evidence>
<evidence type="ECO:0000256" key="6">
    <source>
        <dbReference type="ARBA" id="ARBA00022989"/>
    </source>
</evidence>
<dbReference type="KEGG" id="ske:Sked_08190"/>
<gene>
    <name evidence="10" type="ordered locus">Sked_08190</name>
</gene>
<protein>
    <submittedName>
        <fullName evidence="10">Predicted permease</fullName>
    </submittedName>
</protein>
<feature type="compositionally biased region" description="Polar residues" evidence="8">
    <location>
        <begin position="1"/>
        <end position="10"/>
    </location>
</feature>
<keyword evidence="11" id="KW-1185">Reference proteome</keyword>
<accession>D1BBZ0</accession>
<evidence type="ECO:0000256" key="5">
    <source>
        <dbReference type="ARBA" id="ARBA00022692"/>
    </source>
</evidence>
<organism evidence="10 11">
    <name type="scientific">Sanguibacter keddieii (strain ATCC 51767 / DSM 10542 / NCFB 3025 / ST-74)</name>
    <dbReference type="NCBI Taxonomy" id="446469"/>
    <lineage>
        <taxon>Bacteria</taxon>
        <taxon>Bacillati</taxon>
        <taxon>Actinomycetota</taxon>
        <taxon>Actinomycetes</taxon>
        <taxon>Micrococcales</taxon>
        <taxon>Sanguibacteraceae</taxon>
        <taxon>Sanguibacter</taxon>
    </lineage>
</organism>
<keyword evidence="6 9" id="KW-1133">Transmembrane helix</keyword>
<evidence type="ECO:0000256" key="4">
    <source>
        <dbReference type="ARBA" id="ARBA00022475"/>
    </source>
</evidence>
<evidence type="ECO:0000256" key="8">
    <source>
        <dbReference type="SAM" id="MobiDB-lite"/>
    </source>
</evidence>
<dbReference type="RefSeq" id="WP_012865839.1">
    <property type="nucleotide sequence ID" value="NC_013521.1"/>
</dbReference>
<dbReference type="InterPro" id="IPR002549">
    <property type="entry name" value="AI-2E-like"/>
</dbReference>
<keyword evidence="5 9" id="KW-0812">Transmembrane</keyword>
<feature type="transmembrane region" description="Helical" evidence="9">
    <location>
        <begin position="370"/>
        <end position="390"/>
    </location>
</feature>